<evidence type="ECO:0000256" key="2">
    <source>
        <dbReference type="ARBA" id="ARBA00023326"/>
    </source>
</evidence>
<keyword evidence="4" id="KW-1133">Transmembrane helix</keyword>
<feature type="compositionally biased region" description="Pro residues" evidence="3">
    <location>
        <begin position="93"/>
        <end position="115"/>
    </location>
</feature>
<feature type="signal peptide" evidence="5">
    <location>
        <begin position="1"/>
        <end position="32"/>
    </location>
</feature>
<reference evidence="7 8" key="1">
    <citation type="journal article" date="2019" name="Int. J. Syst. Evol. Microbiol.">
        <title>The Global Catalogue of Microorganisms (GCM) 10K type strain sequencing project: providing services to taxonomists for standard genome sequencing and annotation.</title>
        <authorList>
            <consortium name="The Broad Institute Genomics Platform"/>
            <consortium name="The Broad Institute Genome Sequencing Center for Infectious Disease"/>
            <person name="Wu L."/>
            <person name="Ma J."/>
        </authorList>
    </citation>
    <scope>NUCLEOTIDE SEQUENCE [LARGE SCALE GENOMIC DNA]</scope>
    <source>
        <strain evidence="7 8">JCM 13008</strain>
    </source>
</reference>
<feature type="compositionally biased region" description="Low complexity" evidence="3">
    <location>
        <begin position="116"/>
        <end position="135"/>
    </location>
</feature>
<dbReference type="SUPFAM" id="SSF49265">
    <property type="entry name" value="Fibronectin type III"/>
    <property type="match status" value="1"/>
</dbReference>
<organism evidence="7 8">
    <name type="scientific">Nocardioides dubius</name>
    <dbReference type="NCBI Taxonomy" id="317019"/>
    <lineage>
        <taxon>Bacteria</taxon>
        <taxon>Bacillati</taxon>
        <taxon>Actinomycetota</taxon>
        <taxon>Actinomycetes</taxon>
        <taxon>Propionibacteriales</taxon>
        <taxon>Nocardioidaceae</taxon>
        <taxon>Nocardioides</taxon>
    </lineage>
</organism>
<proteinExistence type="predicted"/>
<keyword evidence="2" id="KW-0624">Polysaccharide degradation</keyword>
<comment type="caution">
    <text evidence="7">The sequence shown here is derived from an EMBL/GenBank/DDBJ whole genome shotgun (WGS) entry which is preliminary data.</text>
</comment>
<gene>
    <name evidence="7" type="ORF">GCM10009668_17640</name>
</gene>
<evidence type="ECO:0000256" key="3">
    <source>
        <dbReference type="SAM" id="MobiDB-lite"/>
    </source>
</evidence>
<keyword evidence="4" id="KW-0812">Transmembrane</keyword>
<keyword evidence="8" id="KW-1185">Reference proteome</keyword>
<dbReference type="RefSeq" id="WP_343993469.1">
    <property type="nucleotide sequence ID" value="NZ_BAAALG010000007.1"/>
</dbReference>
<dbReference type="PROSITE" id="PS50853">
    <property type="entry name" value="FN3"/>
    <property type="match status" value="1"/>
</dbReference>
<evidence type="ECO:0000256" key="1">
    <source>
        <dbReference type="ARBA" id="ARBA00023295"/>
    </source>
</evidence>
<feature type="compositionally biased region" description="Polar residues" evidence="3">
    <location>
        <begin position="72"/>
        <end position="85"/>
    </location>
</feature>
<dbReference type="Proteomes" id="UP001501581">
    <property type="component" value="Unassembled WGS sequence"/>
</dbReference>
<dbReference type="InterPro" id="IPR003961">
    <property type="entry name" value="FN3_dom"/>
</dbReference>
<evidence type="ECO:0000256" key="5">
    <source>
        <dbReference type="SAM" id="SignalP"/>
    </source>
</evidence>
<feature type="domain" description="Fibronectin type-III" evidence="6">
    <location>
        <begin position="154"/>
        <end position="246"/>
    </location>
</feature>
<sequence>MTTNRAVRRIAALLPGGMLAASLLVAFGPTSAANASGWVDGADEFPCLDDVTCLWIEGCELDENQHPVYPNRNGTTSYPAGSYSYQGDAAPTTPTPTAPTKPTPTKPTKPTPTKPTPTGSSPSGTPASPGATTPSDPAGDLGLGDEQEQVAAGAPSALAAPVLTVKKDSVTVTWEASPNAELEQVTGYLVRFTGLEAVEFDATTFTHTFKDLEPGSYRAAVWAENAAGVSAGSPPSEPTVVGDDPASVPGTVTATGEVAPGAVVTLTGAGFAPRIEGFEVELHSTPVALGTVSTDDQGGFALDVTIPATVAAGDHEVVVLFEGAEVSRSPVTVVAAAPAATGTGDTATVEVKEGSGAPVPDHAGLFILGGLGAAGALSLAWHLLRGRRRPTRALAPA</sequence>
<dbReference type="SMART" id="SM00060">
    <property type="entry name" value="FN3"/>
    <property type="match status" value="1"/>
</dbReference>
<name>A0ABN1TS92_9ACTN</name>
<evidence type="ECO:0000256" key="4">
    <source>
        <dbReference type="SAM" id="Phobius"/>
    </source>
</evidence>
<feature type="chain" id="PRO_5047240899" description="Fibronectin type-III domain-containing protein" evidence="5">
    <location>
        <begin position="33"/>
        <end position="397"/>
    </location>
</feature>
<keyword evidence="1" id="KW-0378">Hydrolase</keyword>
<keyword evidence="1" id="KW-0326">Glycosidase</keyword>
<evidence type="ECO:0000313" key="7">
    <source>
        <dbReference type="EMBL" id="GAA1100252.1"/>
    </source>
</evidence>
<dbReference type="InterPro" id="IPR013783">
    <property type="entry name" value="Ig-like_fold"/>
</dbReference>
<protein>
    <recommendedName>
        <fullName evidence="6">Fibronectin type-III domain-containing protein</fullName>
    </recommendedName>
</protein>
<dbReference type="Gene3D" id="2.60.40.10">
    <property type="entry name" value="Immunoglobulins"/>
    <property type="match status" value="1"/>
</dbReference>
<feature type="region of interest" description="Disordered" evidence="3">
    <location>
        <begin position="64"/>
        <end position="143"/>
    </location>
</feature>
<dbReference type="InterPro" id="IPR036116">
    <property type="entry name" value="FN3_sf"/>
</dbReference>
<accession>A0ABN1TS92</accession>
<dbReference type="Pfam" id="PF00041">
    <property type="entry name" value="fn3"/>
    <property type="match status" value="1"/>
</dbReference>
<feature type="transmembrane region" description="Helical" evidence="4">
    <location>
        <begin position="363"/>
        <end position="384"/>
    </location>
</feature>
<evidence type="ECO:0000259" key="6">
    <source>
        <dbReference type="PROSITE" id="PS50853"/>
    </source>
</evidence>
<evidence type="ECO:0000313" key="8">
    <source>
        <dbReference type="Proteomes" id="UP001501581"/>
    </source>
</evidence>
<keyword evidence="5" id="KW-0732">Signal</keyword>
<dbReference type="EMBL" id="BAAALG010000007">
    <property type="protein sequence ID" value="GAA1100252.1"/>
    <property type="molecule type" value="Genomic_DNA"/>
</dbReference>
<keyword evidence="4" id="KW-0472">Membrane</keyword>
<dbReference type="CDD" id="cd00063">
    <property type="entry name" value="FN3"/>
    <property type="match status" value="1"/>
</dbReference>
<keyword evidence="2" id="KW-0119">Carbohydrate metabolism</keyword>